<keyword evidence="4" id="KW-0808">Transferase</keyword>
<dbReference type="EMBL" id="BQKI01000095">
    <property type="protein sequence ID" value="GJN37665.1"/>
    <property type="molecule type" value="Genomic_DNA"/>
</dbReference>
<dbReference type="Pfam" id="PF04577">
    <property type="entry name" value="Glyco_transf_61"/>
    <property type="match status" value="1"/>
</dbReference>
<keyword evidence="7" id="KW-1133">Transmembrane helix</keyword>
<feature type="compositionally biased region" description="Low complexity" evidence="6">
    <location>
        <begin position="9"/>
        <end position="20"/>
    </location>
</feature>
<feature type="region of interest" description="Disordered" evidence="6">
    <location>
        <begin position="97"/>
        <end position="128"/>
    </location>
</feature>
<dbReference type="AlphaFoldDB" id="A0AAV5FT20"/>
<evidence type="ECO:0000256" key="5">
    <source>
        <dbReference type="ARBA" id="ARBA00023180"/>
    </source>
</evidence>
<dbReference type="PANTHER" id="PTHR20961:SF145">
    <property type="entry name" value="OS01G0118600 PROTEIN"/>
    <property type="match status" value="1"/>
</dbReference>
<dbReference type="PANTHER" id="PTHR20961">
    <property type="entry name" value="GLYCOSYLTRANSFERASE"/>
    <property type="match status" value="1"/>
</dbReference>
<keyword evidence="3" id="KW-0328">Glycosyltransferase</keyword>
<feature type="region of interest" description="Disordered" evidence="6">
    <location>
        <begin position="1"/>
        <end position="41"/>
    </location>
</feature>
<gene>
    <name evidence="9" type="primary">gb26645</name>
    <name evidence="9" type="ORF">PR202_gb26645</name>
</gene>
<keyword evidence="7" id="KW-0472">Membrane</keyword>
<evidence type="ECO:0000256" key="7">
    <source>
        <dbReference type="SAM" id="Phobius"/>
    </source>
</evidence>
<evidence type="ECO:0000256" key="4">
    <source>
        <dbReference type="ARBA" id="ARBA00022679"/>
    </source>
</evidence>
<evidence type="ECO:0000313" key="9">
    <source>
        <dbReference type="EMBL" id="GJN37665.1"/>
    </source>
</evidence>
<keyword evidence="10" id="KW-1185">Reference proteome</keyword>
<comment type="pathway">
    <text evidence="2">Glycan metabolism.</text>
</comment>
<keyword evidence="5" id="KW-0325">Glycoprotein</keyword>
<dbReference type="GO" id="GO:0000139">
    <property type="term" value="C:Golgi membrane"/>
    <property type="evidence" value="ECO:0007669"/>
    <property type="project" value="UniProtKB-SubCell"/>
</dbReference>
<evidence type="ECO:0000256" key="3">
    <source>
        <dbReference type="ARBA" id="ARBA00022676"/>
    </source>
</evidence>
<dbReference type="InterPro" id="IPR049625">
    <property type="entry name" value="Glyco_transf_61_cat"/>
</dbReference>
<feature type="transmembrane region" description="Helical" evidence="7">
    <location>
        <begin position="48"/>
        <end position="68"/>
    </location>
</feature>
<comment type="caution">
    <text evidence="9">The sequence shown here is derived from an EMBL/GenBank/DDBJ whole genome shotgun (WGS) entry which is preliminary data.</text>
</comment>
<proteinExistence type="predicted"/>
<dbReference type="GO" id="GO:0016763">
    <property type="term" value="F:pentosyltransferase activity"/>
    <property type="evidence" value="ECO:0007669"/>
    <property type="project" value="UniProtKB-ARBA"/>
</dbReference>
<keyword evidence="7" id="KW-0812">Transmembrane</keyword>
<evidence type="ECO:0000256" key="1">
    <source>
        <dbReference type="ARBA" id="ARBA00004323"/>
    </source>
</evidence>
<reference evidence="9" key="2">
    <citation type="submission" date="2021-12" db="EMBL/GenBank/DDBJ databases">
        <title>Resequencing data analysis of finger millet.</title>
        <authorList>
            <person name="Hatakeyama M."/>
            <person name="Aluri S."/>
            <person name="Balachadran M.T."/>
            <person name="Sivarajan S.R."/>
            <person name="Poveda L."/>
            <person name="Shimizu-Inatsugi R."/>
            <person name="Schlapbach R."/>
            <person name="Sreeman S.M."/>
            <person name="Shimizu K.K."/>
        </authorList>
    </citation>
    <scope>NUCLEOTIDE SEQUENCE</scope>
</reference>
<reference evidence="9" key="1">
    <citation type="journal article" date="2018" name="DNA Res.">
        <title>Multiple hybrid de novo genome assembly of finger millet, an orphan allotetraploid crop.</title>
        <authorList>
            <person name="Hatakeyama M."/>
            <person name="Aluri S."/>
            <person name="Balachadran M.T."/>
            <person name="Sivarajan S.R."/>
            <person name="Patrignani A."/>
            <person name="Gruter S."/>
            <person name="Poveda L."/>
            <person name="Shimizu-Inatsugi R."/>
            <person name="Baeten J."/>
            <person name="Francoijs K.J."/>
            <person name="Nataraja K.N."/>
            <person name="Reddy Y.A.N."/>
            <person name="Phadnis S."/>
            <person name="Ravikumar R.L."/>
            <person name="Schlapbach R."/>
            <person name="Sreeman S.M."/>
            <person name="Shimizu K.K."/>
        </authorList>
    </citation>
    <scope>NUCLEOTIDE SEQUENCE</scope>
</reference>
<dbReference type="InterPro" id="IPR007657">
    <property type="entry name" value="Glycosyltransferase_61"/>
</dbReference>
<feature type="domain" description="Glycosyltransferase 61 catalytic" evidence="8">
    <location>
        <begin position="255"/>
        <end position="405"/>
    </location>
</feature>
<name>A0AAV5FT20_ELECO</name>
<sequence length="476" mass="52028">MAFLVQHSGSRAVAGKAAAGARERKPRHGARAAAKKNSSKLGHGNRKLAACLLALLVCICVAKLLPLLSLRVSSGHGVQLAEGNLASHVSSVDTEGVGAQSSLQSSVDGPRRPRAPILPRAGADPFRSSPESVKYQVTVAPAVTDVQISMPSSKIYCDDKSRNEGFPYARPIICQMSGDARVAPGSSSIALTMPMQKSDELRRIRPYARQDDTLPPLVREVVIRAAASENDAPKCSVNHDVPAVIFSIGGYTGNFFHDMSDVLIPLYLTSFRFKGRHVTVGLLRDRDLIIRQHPTRNPKGYTMPDFMRFLRHSYGLSRDKPLVLGEQPDKKPRMLIISRRRTRKLMNLRRVAAMSRALGFDVVISEAGGNLKKFATMVNSCDVLVAVHGAGLTNQVFLPPQAVVIQIVPWGKMDWMATNFYGEPARGMNLRLMTHEDMRLFSKAEDDQTCNGPQHGPAAEGGGEEKVAARDFRHKI</sequence>
<protein>
    <recommendedName>
        <fullName evidence="8">Glycosyltransferase 61 catalytic domain-containing protein</fullName>
    </recommendedName>
</protein>
<dbReference type="Proteomes" id="UP001054889">
    <property type="component" value="Unassembled WGS sequence"/>
</dbReference>
<evidence type="ECO:0000256" key="2">
    <source>
        <dbReference type="ARBA" id="ARBA00004881"/>
    </source>
</evidence>
<feature type="compositionally biased region" description="Basic residues" evidence="6">
    <location>
        <begin position="24"/>
        <end position="41"/>
    </location>
</feature>
<evidence type="ECO:0000313" key="10">
    <source>
        <dbReference type="Proteomes" id="UP001054889"/>
    </source>
</evidence>
<comment type="subcellular location">
    <subcellularLocation>
        <location evidence="1">Golgi apparatus membrane</location>
        <topology evidence="1">Single-pass type II membrane protein</topology>
    </subcellularLocation>
</comment>
<accession>A0AAV5FT20</accession>
<evidence type="ECO:0000259" key="8">
    <source>
        <dbReference type="Pfam" id="PF04577"/>
    </source>
</evidence>
<feature type="compositionally biased region" description="Polar residues" evidence="6">
    <location>
        <begin position="97"/>
        <end position="107"/>
    </location>
</feature>
<evidence type="ECO:0000256" key="6">
    <source>
        <dbReference type="SAM" id="MobiDB-lite"/>
    </source>
</evidence>
<organism evidence="9 10">
    <name type="scientific">Eleusine coracana subsp. coracana</name>
    <dbReference type="NCBI Taxonomy" id="191504"/>
    <lineage>
        <taxon>Eukaryota</taxon>
        <taxon>Viridiplantae</taxon>
        <taxon>Streptophyta</taxon>
        <taxon>Embryophyta</taxon>
        <taxon>Tracheophyta</taxon>
        <taxon>Spermatophyta</taxon>
        <taxon>Magnoliopsida</taxon>
        <taxon>Liliopsida</taxon>
        <taxon>Poales</taxon>
        <taxon>Poaceae</taxon>
        <taxon>PACMAD clade</taxon>
        <taxon>Chloridoideae</taxon>
        <taxon>Cynodonteae</taxon>
        <taxon>Eleusininae</taxon>
        <taxon>Eleusine</taxon>
    </lineage>
</organism>
<feature type="region of interest" description="Disordered" evidence="6">
    <location>
        <begin position="446"/>
        <end position="467"/>
    </location>
</feature>